<sequence>LFFLAGQVVSTAYPTLQWDPDTVKDCAEWYNNDEGKTCEYVRKYFGITPTEFHTWNPSVSLDCKPWDWQSYCIITETKINATKPTTSSSSSRKPSSTTTVVTLGPSPTTWTDLGCYVEDSKMPILDKNMDPNGNTALTIPKCKNRCYQGAFAFAGVQKGNQCWCGSYVGGEWASNQTRCDSPCTGDKNTFCGGNGFVNVFEAEENQLQVSSTSVGVKTTSRASSVKGS</sequence>
<feature type="domain" description="WSC" evidence="2">
    <location>
        <begin position="109"/>
        <end position="203"/>
    </location>
</feature>
<evidence type="ECO:0000313" key="4">
    <source>
        <dbReference type="Proteomes" id="UP000799444"/>
    </source>
</evidence>
<proteinExistence type="predicted"/>
<dbReference type="SMART" id="SM00321">
    <property type="entry name" value="WSC"/>
    <property type="match status" value="1"/>
</dbReference>
<dbReference type="PROSITE" id="PS51212">
    <property type="entry name" value="WSC"/>
    <property type="match status" value="1"/>
</dbReference>
<feature type="non-terminal residue" evidence="3">
    <location>
        <position position="228"/>
    </location>
</feature>
<dbReference type="Proteomes" id="UP000799444">
    <property type="component" value="Unassembled WGS sequence"/>
</dbReference>
<dbReference type="OrthoDB" id="2019572at2759"/>
<feature type="region of interest" description="Disordered" evidence="1">
    <location>
        <begin position="82"/>
        <end position="102"/>
    </location>
</feature>
<protein>
    <recommendedName>
        <fullName evidence="2">WSC domain-containing protein</fullName>
    </recommendedName>
</protein>
<keyword evidence="4" id="KW-1185">Reference proteome</keyword>
<dbReference type="InterPro" id="IPR002889">
    <property type="entry name" value="WSC_carb-bd"/>
</dbReference>
<accession>A0A9P4UYS0</accession>
<organism evidence="3 4">
    <name type="scientific">Polyplosphaeria fusca</name>
    <dbReference type="NCBI Taxonomy" id="682080"/>
    <lineage>
        <taxon>Eukaryota</taxon>
        <taxon>Fungi</taxon>
        <taxon>Dikarya</taxon>
        <taxon>Ascomycota</taxon>
        <taxon>Pezizomycotina</taxon>
        <taxon>Dothideomycetes</taxon>
        <taxon>Pleosporomycetidae</taxon>
        <taxon>Pleosporales</taxon>
        <taxon>Tetraplosphaeriaceae</taxon>
        <taxon>Polyplosphaeria</taxon>
    </lineage>
</organism>
<dbReference type="Gene3D" id="3.10.350.10">
    <property type="entry name" value="LysM domain"/>
    <property type="match status" value="1"/>
</dbReference>
<dbReference type="InterPro" id="IPR036779">
    <property type="entry name" value="LysM_dom_sf"/>
</dbReference>
<evidence type="ECO:0000313" key="3">
    <source>
        <dbReference type="EMBL" id="KAF2730198.1"/>
    </source>
</evidence>
<feature type="non-terminal residue" evidence="3">
    <location>
        <position position="1"/>
    </location>
</feature>
<gene>
    <name evidence="3" type="ORF">EJ04DRAFT_389929</name>
</gene>
<name>A0A9P4UYS0_9PLEO</name>
<dbReference type="AlphaFoldDB" id="A0A9P4UYS0"/>
<dbReference type="EMBL" id="ML996223">
    <property type="protein sequence ID" value="KAF2730198.1"/>
    <property type="molecule type" value="Genomic_DNA"/>
</dbReference>
<evidence type="ECO:0000259" key="2">
    <source>
        <dbReference type="PROSITE" id="PS51212"/>
    </source>
</evidence>
<reference evidence="3" key="1">
    <citation type="journal article" date="2020" name="Stud. Mycol.">
        <title>101 Dothideomycetes genomes: a test case for predicting lifestyles and emergence of pathogens.</title>
        <authorList>
            <person name="Haridas S."/>
            <person name="Albert R."/>
            <person name="Binder M."/>
            <person name="Bloem J."/>
            <person name="Labutti K."/>
            <person name="Salamov A."/>
            <person name="Andreopoulos B."/>
            <person name="Baker S."/>
            <person name="Barry K."/>
            <person name="Bills G."/>
            <person name="Bluhm B."/>
            <person name="Cannon C."/>
            <person name="Castanera R."/>
            <person name="Culley D."/>
            <person name="Daum C."/>
            <person name="Ezra D."/>
            <person name="Gonzalez J."/>
            <person name="Henrissat B."/>
            <person name="Kuo A."/>
            <person name="Liang C."/>
            <person name="Lipzen A."/>
            <person name="Lutzoni F."/>
            <person name="Magnuson J."/>
            <person name="Mondo S."/>
            <person name="Nolan M."/>
            <person name="Ohm R."/>
            <person name="Pangilinan J."/>
            <person name="Park H.-J."/>
            <person name="Ramirez L."/>
            <person name="Alfaro M."/>
            <person name="Sun H."/>
            <person name="Tritt A."/>
            <person name="Yoshinaga Y."/>
            <person name="Zwiers L.-H."/>
            <person name="Turgeon B."/>
            <person name="Goodwin S."/>
            <person name="Spatafora J."/>
            <person name="Crous P."/>
            <person name="Grigoriev I."/>
        </authorList>
    </citation>
    <scope>NUCLEOTIDE SEQUENCE</scope>
    <source>
        <strain evidence="3">CBS 125425</strain>
    </source>
</reference>
<comment type="caution">
    <text evidence="3">The sequence shown here is derived from an EMBL/GenBank/DDBJ whole genome shotgun (WGS) entry which is preliminary data.</text>
</comment>
<evidence type="ECO:0000256" key="1">
    <source>
        <dbReference type="SAM" id="MobiDB-lite"/>
    </source>
</evidence>
<dbReference type="Pfam" id="PF01822">
    <property type="entry name" value="WSC"/>
    <property type="match status" value="1"/>
</dbReference>